<organism evidence="1 2">
    <name type="scientific">Pseudooceanicola lipolyticus</name>
    <dbReference type="NCBI Taxonomy" id="2029104"/>
    <lineage>
        <taxon>Bacteria</taxon>
        <taxon>Pseudomonadati</taxon>
        <taxon>Pseudomonadota</taxon>
        <taxon>Alphaproteobacteria</taxon>
        <taxon>Rhodobacterales</taxon>
        <taxon>Paracoccaceae</taxon>
        <taxon>Pseudooceanicola</taxon>
    </lineage>
</organism>
<dbReference type="Proteomes" id="UP000231553">
    <property type="component" value="Unassembled WGS sequence"/>
</dbReference>
<dbReference type="PIRSF" id="PIRSF029730">
    <property type="entry name" value="UCP029730"/>
    <property type="match status" value="1"/>
</dbReference>
<gene>
    <name evidence="1" type="ORF">CVM52_18980</name>
</gene>
<accession>A0A2M8IX20</accession>
<evidence type="ECO:0000313" key="1">
    <source>
        <dbReference type="EMBL" id="PJE35079.1"/>
    </source>
</evidence>
<dbReference type="AlphaFoldDB" id="A0A2M8IX20"/>
<dbReference type="SUPFAM" id="SSF53187">
    <property type="entry name" value="Zn-dependent exopeptidases"/>
    <property type="match status" value="1"/>
</dbReference>
<keyword evidence="2" id="KW-1185">Reference proteome</keyword>
<comment type="caution">
    <text evidence="1">The sequence shown here is derived from an EMBL/GenBank/DDBJ whole genome shotgun (WGS) entry which is preliminary data.</text>
</comment>
<dbReference type="Gene3D" id="3.40.630.40">
    <property type="entry name" value="Zn-dependent exopeptidases"/>
    <property type="match status" value="1"/>
</dbReference>
<dbReference type="Pfam" id="PF05013">
    <property type="entry name" value="FGase"/>
    <property type="match status" value="1"/>
</dbReference>
<dbReference type="RefSeq" id="WP_100164009.1">
    <property type="nucleotide sequence ID" value="NZ_PGTB01000116.1"/>
</dbReference>
<name>A0A2M8IX20_9RHOB</name>
<dbReference type="GO" id="GO:0016787">
    <property type="term" value="F:hydrolase activity"/>
    <property type="evidence" value="ECO:0007669"/>
    <property type="project" value="UniProtKB-KW"/>
</dbReference>
<dbReference type="EMBL" id="PGTB01000116">
    <property type="protein sequence ID" value="PJE35079.1"/>
    <property type="molecule type" value="Genomic_DNA"/>
</dbReference>
<dbReference type="InterPro" id="IPR007709">
    <property type="entry name" value="N-FG_amidohydro"/>
</dbReference>
<dbReference type="InterPro" id="IPR011227">
    <property type="entry name" value="UCP029730"/>
</dbReference>
<dbReference type="OrthoDB" id="9815326at2"/>
<evidence type="ECO:0000313" key="2">
    <source>
        <dbReference type="Proteomes" id="UP000231553"/>
    </source>
</evidence>
<protein>
    <submittedName>
        <fullName evidence="1">N-formylglutamate amidohydrolase</fullName>
    </submittedName>
</protein>
<keyword evidence="1" id="KW-0378">Hydrolase</keyword>
<sequence length="252" mass="26587">MTRKPATLYAAQTEGLTGPAPALVVCEHASDAMPAEFADLGLSGDVLHSHVAWDPGALALSRHLARALSAPLVAGTVSRLIYDCNRPPEAADAVPARSEVYDIPGNQGLDAAARADRARRVYVPFCNAVELALDTACPKALITVHSFTPVYFGQPRPVEIGILHDADPRLADALLQALEDSPHDIRRNAPYGPEDGVTHTLKARALPRGLLNVMLEVRNDLLADADGIARIGALLAPALRAALAAAQTERAG</sequence>
<proteinExistence type="predicted"/>
<reference evidence="1 2" key="1">
    <citation type="journal article" date="2018" name="Int. J. Syst. Evol. Microbiol.">
        <title>Pseudooceanicola lipolyticus sp. nov., a marine alphaproteobacterium, reclassification of Oceanicola flagellatus as Pseudooceanicola flagellatus comb. nov. and emended description of the genus Pseudooceanicola.</title>
        <authorList>
            <person name="Huang M.-M."/>
            <person name="Guo L.-L."/>
            <person name="Wu Y.-H."/>
            <person name="Lai Q.-L."/>
            <person name="Shao Z.-Z."/>
            <person name="Wang C.-S."/>
            <person name="Wu M."/>
            <person name="Xu X.-W."/>
        </authorList>
    </citation>
    <scope>NUCLEOTIDE SEQUENCE [LARGE SCALE GENOMIC DNA]</scope>
    <source>
        <strain evidence="1 2">157</strain>
    </source>
</reference>